<accession>A0A450X639</accession>
<name>A0A450X639_9GAMM</name>
<reference evidence="1" key="1">
    <citation type="submission" date="2019-02" db="EMBL/GenBank/DDBJ databases">
        <authorList>
            <person name="Gruber-Vodicka R. H."/>
            <person name="Seah K. B. B."/>
        </authorList>
    </citation>
    <scope>NUCLEOTIDE SEQUENCE</scope>
    <source>
        <strain evidence="1">BECK_S426</strain>
    </source>
</reference>
<evidence type="ECO:0008006" key="2">
    <source>
        <dbReference type="Google" id="ProtNLM"/>
    </source>
</evidence>
<organism evidence="1">
    <name type="scientific">Candidatus Kentrum sp. LPFa</name>
    <dbReference type="NCBI Taxonomy" id="2126335"/>
    <lineage>
        <taxon>Bacteria</taxon>
        <taxon>Pseudomonadati</taxon>
        <taxon>Pseudomonadota</taxon>
        <taxon>Gammaproteobacteria</taxon>
        <taxon>Candidatus Kentrum</taxon>
    </lineage>
</organism>
<protein>
    <recommendedName>
        <fullName evidence="2">Transposase</fullName>
    </recommendedName>
</protein>
<dbReference type="EMBL" id="CAADFP010000015">
    <property type="protein sequence ID" value="VFK24738.1"/>
    <property type="molecule type" value="Genomic_DNA"/>
</dbReference>
<dbReference type="AlphaFoldDB" id="A0A450X639"/>
<gene>
    <name evidence="1" type="ORF">BECKLPF1236C_GA0070990_1001534</name>
</gene>
<evidence type="ECO:0000313" key="1">
    <source>
        <dbReference type="EMBL" id="VFK24738.1"/>
    </source>
</evidence>
<proteinExistence type="predicted"/>
<sequence length="82" mass="9122">MSEKEKREYDTFIDYARSAWGMIDNARREGREEGIEKGMEKGMEEGKREGAHQKALEIALALKRAGLSPGQIAEVTGLPVAE</sequence>